<dbReference type="OrthoDB" id="19542at2"/>
<evidence type="ECO:0000313" key="2">
    <source>
        <dbReference type="Proteomes" id="UP000199382"/>
    </source>
</evidence>
<gene>
    <name evidence="1" type="ORF">SAMN04488026_104930</name>
</gene>
<dbReference type="Pfam" id="PF06082">
    <property type="entry name" value="YjbH"/>
    <property type="match status" value="1"/>
</dbReference>
<dbReference type="EMBL" id="FNEK01000049">
    <property type="protein sequence ID" value="SDK67980.1"/>
    <property type="molecule type" value="Genomic_DNA"/>
</dbReference>
<dbReference type="STRING" id="571298.SAMN04488026_104930"/>
<dbReference type="Proteomes" id="UP000199382">
    <property type="component" value="Unassembled WGS sequence"/>
</dbReference>
<reference evidence="1 2" key="1">
    <citation type="submission" date="2016-10" db="EMBL/GenBank/DDBJ databases">
        <authorList>
            <person name="de Groot N.N."/>
        </authorList>
    </citation>
    <scope>NUCLEOTIDE SEQUENCE [LARGE SCALE GENOMIC DNA]</scope>
    <source>
        <strain evidence="1 2">DSM 25294</strain>
    </source>
</reference>
<sequence length="711" mass="78004">MAVAVIVFSALLTEQASSQDAAHLPAIRPPLSFYGPPGVIDMPSAVMQPDGQASVNIAARDGFWRTTLGFQFAPWLYASYQYSFTKGLVGVDGSGDLYDRGFNLALRLMEEGEIWPSLVLGLNDIAGTGVFASEYLVASKTIQNRFRLTAGIGWGRLGSYNGFNNPLSQLSDSFKEREADTGQGGDFNAGDWFGGPAAFFGGIEWQASEKLTLSAEYSSDAYEREEANTDFEHRSPFNFGLNYRLRPGIDLGLYSLYGSELGIRLSFSANPKSPPFRGGREPAPPPVAVRGNGNVDLAAWGLPSDKLAGRDPTEIRERVDAAFRSQGLELEGFELGATSVRVGFRNKTYDSVPQAIGRASRVLAAILPEAVESFELQPVEFGRPMSLVTVERSDLERLEFAPDRVWSSYVRADIEDAGDAPGFAEFASQAYPDGNFEVRPYIATVFFDPDAPVRADIGLDFGAQYSPTPGLVFSGIYRAKLAGNRAESTRDSTSVLPRVRSDLNLYDKEGSSYLSHLTAEYFFRPGANLFGRTTIGYLERMYGGASAELLWNPISGPLALGVDVNYARQRDFDGGLGFQDYDVITGHASAYYDFGEGYFAQVDAGRYLAEDWGATLTISRDFANGVRVGAFATRTDVSFEDFGEGSFDKGIFFEIPFSWLGGEPSRAGYSSVLRPVLRDGGARLVVRNRLHDVVKDYRDPELRQRWAGFWR</sequence>
<accession>A0A1G9DVZ0</accession>
<dbReference type="RefSeq" id="WP_093160850.1">
    <property type="nucleotide sequence ID" value="NZ_FNEK01000049.1"/>
</dbReference>
<name>A0A1G9DVZ0_9RHOB</name>
<proteinExistence type="predicted"/>
<protein>
    <submittedName>
        <fullName evidence="1">Exopolysaccharide biosynthesis protein YbjH</fullName>
    </submittedName>
</protein>
<keyword evidence="2" id="KW-1185">Reference proteome</keyword>
<evidence type="ECO:0000313" key="1">
    <source>
        <dbReference type="EMBL" id="SDK67980.1"/>
    </source>
</evidence>
<organism evidence="1 2">
    <name type="scientific">Aliiruegeria lutimaris</name>
    <dbReference type="NCBI Taxonomy" id="571298"/>
    <lineage>
        <taxon>Bacteria</taxon>
        <taxon>Pseudomonadati</taxon>
        <taxon>Pseudomonadota</taxon>
        <taxon>Alphaproteobacteria</taxon>
        <taxon>Rhodobacterales</taxon>
        <taxon>Roseobacteraceae</taxon>
        <taxon>Aliiruegeria</taxon>
    </lineage>
</organism>
<dbReference type="InterPro" id="IPR010344">
    <property type="entry name" value="YbjH"/>
</dbReference>
<dbReference type="AlphaFoldDB" id="A0A1G9DVZ0"/>